<sequence length="199" mass="22335">MIKQPCPKANCPNPWIHNVQLANNPLLFPTGLQHAVPTTAGWQTKSDQRTPSAELMSWIGKILHKPGTVVTQGGLDRPRIQDFVTVATILDQSTMFHLSRAVVQFKTVGHSLWDTNKAPITAIVVTREPTWPTLPIFVKGFDSTLLSVRYSAAMERVPPESQNPYETDSRETHRRPSVLLLLHKNTNRRNQKVEAIVGF</sequence>
<dbReference type="EMBL" id="JAGMUU010000006">
    <property type="protein sequence ID" value="KAH7150243.1"/>
    <property type="molecule type" value="Genomic_DNA"/>
</dbReference>
<dbReference type="Proteomes" id="UP000717696">
    <property type="component" value="Unassembled WGS sequence"/>
</dbReference>
<organism evidence="1 2">
    <name type="scientific">Dactylonectria estremocensis</name>
    <dbReference type="NCBI Taxonomy" id="1079267"/>
    <lineage>
        <taxon>Eukaryota</taxon>
        <taxon>Fungi</taxon>
        <taxon>Dikarya</taxon>
        <taxon>Ascomycota</taxon>
        <taxon>Pezizomycotina</taxon>
        <taxon>Sordariomycetes</taxon>
        <taxon>Hypocreomycetidae</taxon>
        <taxon>Hypocreales</taxon>
        <taxon>Nectriaceae</taxon>
        <taxon>Dactylonectria</taxon>
    </lineage>
</organism>
<gene>
    <name evidence="1" type="ORF">B0J13DRAFT_285874</name>
</gene>
<reference evidence="1" key="1">
    <citation type="journal article" date="2021" name="Nat. Commun.">
        <title>Genetic determinants of endophytism in the Arabidopsis root mycobiome.</title>
        <authorList>
            <person name="Mesny F."/>
            <person name="Miyauchi S."/>
            <person name="Thiergart T."/>
            <person name="Pickel B."/>
            <person name="Atanasova L."/>
            <person name="Karlsson M."/>
            <person name="Huettel B."/>
            <person name="Barry K.W."/>
            <person name="Haridas S."/>
            <person name="Chen C."/>
            <person name="Bauer D."/>
            <person name="Andreopoulos W."/>
            <person name="Pangilinan J."/>
            <person name="LaButti K."/>
            <person name="Riley R."/>
            <person name="Lipzen A."/>
            <person name="Clum A."/>
            <person name="Drula E."/>
            <person name="Henrissat B."/>
            <person name="Kohler A."/>
            <person name="Grigoriev I.V."/>
            <person name="Martin F.M."/>
            <person name="Hacquard S."/>
        </authorList>
    </citation>
    <scope>NUCLEOTIDE SEQUENCE</scope>
    <source>
        <strain evidence="1">MPI-CAGE-AT-0021</strain>
    </source>
</reference>
<protein>
    <submittedName>
        <fullName evidence="1">Uncharacterized protein</fullName>
    </submittedName>
</protein>
<dbReference type="AlphaFoldDB" id="A0A9P9J6M8"/>
<proteinExistence type="predicted"/>
<evidence type="ECO:0000313" key="1">
    <source>
        <dbReference type="EMBL" id="KAH7150243.1"/>
    </source>
</evidence>
<name>A0A9P9J6M8_9HYPO</name>
<comment type="caution">
    <text evidence="1">The sequence shown here is derived from an EMBL/GenBank/DDBJ whole genome shotgun (WGS) entry which is preliminary data.</text>
</comment>
<evidence type="ECO:0000313" key="2">
    <source>
        <dbReference type="Proteomes" id="UP000717696"/>
    </source>
</evidence>
<keyword evidence="2" id="KW-1185">Reference proteome</keyword>
<accession>A0A9P9J6M8</accession>